<gene>
    <name evidence="1" type="ORF">AV530_011096</name>
</gene>
<comment type="caution">
    <text evidence="1">The sequence shown here is derived from an EMBL/GenBank/DDBJ whole genome shotgun (WGS) entry which is preliminary data.</text>
</comment>
<name>A0A1V4JW64_PATFA</name>
<dbReference type="AlphaFoldDB" id="A0A1V4JW64"/>
<proteinExistence type="predicted"/>
<dbReference type="Proteomes" id="UP000190648">
    <property type="component" value="Unassembled WGS sequence"/>
</dbReference>
<accession>A0A1V4JW64</accession>
<dbReference type="EMBL" id="LSYS01005749">
    <property type="protein sequence ID" value="OPJ76315.1"/>
    <property type="molecule type" value="Genomic_DNA"/>
</dbReference>
<organism evidence="1 2">
    <name type="scientific">Patagioenas fasciata monilis</name>
    <dbReference type="NCBI Taxonomy" id="372326"/>
    <lineage>
        <taxon>Eukaryota</taxon>
        <taxon>Metazoa</taxon>
        <taxon>Chordata</taxon>
        <taxon>Craniata</taxon>
        <taxon>Vertebrata</taxon>
        <taxon>Euteleostomi</taxon>
        <taxon>Archelosauria</taxon>
        <taxon>Archosauria</taxon>
        <taxon>Dinosauria</taxon>
        <taxon>Saurischia</taxon>
        <taxon>Theropoda</taxon>
        <taxon>Coelurosauria</taxon>
        <taxon>Aves</taxon>
        <taxon>Neognathae</taxon>
        <taxon>Neoaves</taxon>
        <taxon>Columbimorphae</taxon>
        <taxon>Columbiformes</taxon>
        <taxon>Columbidae</taxon>
        <taxon>Patagioenas</taxon>
    </lineage>
</organism>
<evidence type="ECO:0000313" key="2">
    <source>
        <dbReference type="Proteomes" id="UP000190648"/>
    </source>
</evidence>
<evidence type="ECO:0000313" key="1">
    <source>
        <dbReference type="EMBL" id="OPJ76315.1"/>
    </source>
</evidence>
<sequence length="74" mass="8150">MGAGEGAGFWHNLTQKKLSDPLGLPAWLTLEFSAFDMKDISVCCHASTTLLSPCWSWEGEFAQNTAVLLQTCTW</sequence>
<reference evidence="1 2" key="1">
    <citation type="submission" date="2016-02" db="EMBL/GenBank/DDBJ databases">
        <title>Band-tailed pigeon sequencing and assembly.</title>
        <authorList>
            <person name="Soares A.E."/>
            <person name="Novak B.J."/>
            <person name="Rice E.S."/>
            <person name="O'Connell B."/>
            <person name="Chang D."/>
            <person name="Weber S."/>
            <person name="Shapiro B."/>
        </authorList>
    </citation>
    <scope>NUCLEOTIDE SEQUENCE [LARGE SCALE GENOMIC DNA]</scope>
    <source>
        <strain evidence="1">BTP2013</strain>
        <tissue evidence="1">Blood</tissue>
    </source>
</reference>
<dbReference type="OrthoDB" id="338614at2759"/>
<keyword evidence="2" id="KW-1185">Reference proteome</keyword>
<protein>
    <submittedName>
        <fullName evidence="1">Uncharacterized protein</fullName>
    </submittedName>
</protein>